<gene>
    <name evidence="2" type="ORF">JY651_35335</name>
</gene>
<evidence type="ECO:0000313" key="3">
    <source>
        <dbReference type="Proteomes" id="UP000662747"/>
    </source>
</evidence>
<keyword evidence="3" id="KW-1185">Reference proteome</keyword>
<evidence type="ECO:0000313" key="2">
    <source>
        <dbReference type="EMBL" id="QSQ20484.1"/>
    </source>
</evidence>
<dbReference type="RefSeq" id="WP_206722064.1">
    <property type="nucleotide sequence ID" value="NZ_CP071090.1"/>
</dbReference>
<proteinExistence type="predicted"/>
<accession>A0ABX7NQ31</accession>
<protein>
    <submittedName>
        <fullName evidence="2">Uncharacterized protein</fullName>
    </submittedName>
</protein>
<reference evidence="2 3" key="1">
    <citation type="submission" date="2021-02" db="EMBL/GenBank/DDBJ databases">
        <title>De Novo genome assembly of isolated myxobacteria.</title>
        <authorList>
            <person name="Stevens D.C."/>
        </authorList>
    </citation>
    <scope>NUCLEOTIDE SEQUENCE [LARGE SCALE GENOMIC DNA]</scope>
    <source>
        <strain evidence="3">SCPEA02</strain>
    </source>
</reference>
<feature type="region of interest" description="Disordered" evidence="1">
    <location>
        <begin position="77"/>
        <end position="96"/>
    </location>
</feature>
<dbReference type="EMBL" id="CP071090">
    <property type="protein sequence ID" value="QSQ20484.1"/>
    <property type="molecule type" value="Genomic_DNA"/>
</dbReference>
<organism evidence="2 3">
    <name type="scientific">Pyxidicoccus parkwayensis</name>
    <dbReference type="NCBI Taxonomy" id="2813578"/>
    <lineage>
        <taxon>Bacteria</taxon>
        <taxon>Pseudomonadati</taxon>
        <taxon>Myxococcota</taxon>
        <taxon>Myxococcia</taxon>
        <taxon>Myxococcales</taxon>
        <taxon>Cystobacterineae</taxon>
        <taxon>Myxococcaceae</taxon>
        <taxon>Pyxidicoccus</taxon>
    </lineage>
</organism>
<name>A0ABX7NQ31_9BACT</name>
<feature type="compositionally biased region" description="Low complexity" evidence="1">
    <location>
        <begin position="82"/>
        <end position="96"/>
    </location>
</feature>
<sequence>MSDASKPFLHRPNRQHITKEPDPAGRWSKQFPDMIGYSSQGGGKVPADFGWNTNPKQDQEELTPETLAARYNELRVTPSKPAAPALPAPAADAANK</sequence>
<evidence type="ECO:0000256" key="1">
    <source>
        <dbReference type="SAM" id="MobiDB-lite"/>
    </source>
</evidence>
<dbReference type="Proteomes" id="UP000662747">
    <property type="component" value="Chromosome"/>
</dbReference>
<feature type="region of interest" description="Disordered" evidence="1">
    <location>
        <begin position="1"/>
        <end position="62"/>
    </location>
</feature>